<comment type="caution">
    <text evidence="2">The sequence shown here is derived from an EMBL/GenBank/DDBJ whole genome shotgun (WGS) entry which is preliminary data.</text>
</comment>
<gene>
    <name evidence="2" type="ORF">OGZ38_11395</name>
</gene>
<name>A0AB35KE74_9LACT</name>
<dbReference type="EMBL" id="JAOWLO010000010">
    <property type="protein sequence ID" value="MDG5049747.1"/>
    <property type="molecule type" value="Genomic_DNA"/>
</dbReference>
<evidence type="ECO:0000313" key="3">
    <source>
        <dbReference type="Proteomes" id="UP001152820"/>
    </source>
</evidence>
<keyword evidence="1" id="KW-1133">Transmembrane helix</keyword>
<organism evidence="2 3">
    <name type="scientific">Lactococcus lactis</name>
    <dbReference type="NCBI Taxonomy" id="1358"/>
    <lineage>
        <taxon>Bacteria</taxon>
        <taxon>Bacillati</taxon>
        <taxon>Bacillota</taxon>
        <taxon>Bacilli</taxon>
        <taxon>Lactobacillales</taxon>
        <taxon>Streptococcaceae</taxon>
        <taxon>Lactococcus</taxon>
    </lineage>
</organism>
<keyword evidence="1" id="KW-0472">Membrane</keyword>
<feature type="transmembrane region" description="Helical" evidence="1">
    <location>
        <begin position="23"/>
        <end position="44"/>
    </location>
</feature>
<sequence length="186" mass="21014">MTHIPIKTDVEEEKENKKKKKRFLWFWLSLILLVGIAGGSYLYFNHGSSTPESQLVAGDFLPKKKDARQMTDAELAQYAQKAVDASQFQLMINPKSTINFDTQSGYIGIKNPKTNAYPINVNFYTSDNIKIYTSGAIEPGQEVTSGSLSTKLRKGTYEVKARFDIYDNKTKQKRGQQSAILEMTVQ</sequence>
<accession>A0AB35KE74</accession>
<dbReference type="RefSeq" id="WP_278200151.1">
    <property type="nucleotide sequence ID" value="NZ_JAOWLO010000010.1"/>
</dbReference>
<keyword evidence="1" id="KW-0812">Transmembrane</keyword>
<evidence type="ECO:0000313" key="2">
    <source>
        <dbReference type="EMBL" id="MDG5049747.1"/>
    </source>
</evidence>
<protein>
    <submittedName>
        <fullName evidence="2">Uncharacterized protein</fullName>
    </submittedName>
</protein>
<reference evidence="2" key="2">
    <citation type="journal article" date="2023" name="Food Microbiol.">
        <title>Evaluation of the fermentation potential of lactic acid bacteria isolated from herbs, fruits and vegetables as starter cultures in nut-based milk alternatives.</title>
        <authorList>
            <person name="Huang W."/>
            <person name="Dong A."/>
            <person name="Pham H.T."/>
            <person name="Zhou C."/>
            <person name="Huo Z."/>
            <person name="Watjen A.P."/>
            <person name="Prakash S."/>
            <person name="Bang-Berthelsen C.H."/>
            <person name="Turner M.S."/>
        </authorList>
    </citation>
    <scope>NUCLEOTIDE SEQUENCE</scope>
    <source>
        <strain evidence="2">593</strain>
    </source>
</reference>
<reference evidence="2" key="1">
    <citation type="submission" date="2022-10" db="EMBL/GenBank/DDBJ databases">
        <authorList>
            <person name="Turner M.S."/>
            <person name="Huang W."/>
        </authorList>
    </citation>
    <scope>NUCLEOTIDE SEQUENCE</scope>
    <source>
        <strain evidence="2">593</strain>
    </source>
</reference>
<evidence type="ECO:0000256" key="1">
    <source>
        <dbReference type="SAM" id="Phobius"/>
    </source>
</evidence>
<dbReference type="AlphaFoldDB" id="A0AB35KE74"/>
<dbReference type="Proteomes" id="UP001152820">
    <property type="component" value="Unassembled WGS sequence"/>
</dbReference>
<proteinExistence type="predicted"/>